<dbReference type="Pfam" id="PF01261">
    <property type="entry name" value="AP_endonuc_2"/>
    <property type="match status" value="1"/>
</dbReference>
<protein>
    <recommendedName>
        <fullName evidence="2">Xylose isomerase-like TIM barrel domain-containing protein</fullName>
    </recommendedName>
</protein>
<dbReference type="PANTHER" id="PTHR43489">
    <property type="entry name" value="ISOMERASE"/>
    <property type="match status" value="1"/>
</dbReference>
<evidence type="ECO:0000256" key="1">
    <source>
        <dbReference type="ARBA" id="ARBA00023235"/>
    </source>
</evidence>
<organism evidence="3 4">
    <name type="scientific">Litoribaculum gwangyangense</name>
    <dbReference type="NCBI Taxonomy" id="1130722"/>
    <lineage>
        <taxon>Bacteria</taxon>
        <taxon>Pseudomonadati</taxon>
        <taxon>Bacteroidota</taxon>
        <taxon>Flavobacteriia</taxon>
        <taxon>Flavobacteriales</taxon>
        <taxon>Flavobacteriaceae</taxon>
        <taxon>Litoribaculum</taxon>
    </lineage>
</organism>
<dbReference type="Gene3D" id="3.20.20.150">
    <property type="entry name" value="Divalent-metal-dependent TIM barrel enzymes"/>
    <property type="match status" value="1"/>
</dbReference>
<evidence type="ECO:0000259" key="2">
    <source>
        <dbReference type="Pfam" id="PF01261"/>
    </source>
</evidence>
<gene>
    <name evidence="3" type="ORF">GCM10023330_01070</name>
</gene>
<evidence type="ECO:0000313" key="3">
    <source>
        <dbReference type="EMBL" id="GAA4799538.1"/>
    </source>
</evidence>
<keyword evidence="1" id="KW-0413">Isomerase</keyword>
<dbReference type="SUPFAM" id="SSF51658">
    <property type="entry name" value="Xylose isomerase-like"/>
    <property type="match status" value="1"/>
</dbReference>
<dbReference type="InterPro" id="IPR036237">
    <property type="entry name" value="Xyl_isomerase-like_sf"/>
</dbReference>
<dbReference type="Proteomes" id="UP001501433">
    <property type="component" value="Unassembled WGS sequence"/>
</dbReference>
<dbReference type="EMBL" id="BAABJW010000001">
    <property type="protein sequence ID" value="GAA4799538.1"/>
    <property type="molecule type" value="Genomic_DNA"/>
</dbReference>
<dbReference type="InterPro" id="IPR050417">
    <property type="entry name" value="Sugar_Epim/Isomerase"/>
</dbReference>
<reference evidence="4" key="1">
    <citation type="journal article" date="2019" name="Int. J. Syst. Evol. Microbiol.">
        <title>The Global Catalogue of Microorganisms (GCM) 10K type strain sequencing project: providing services to taxonomists for standard genome sequencing and annotation.</title>
        <authorList>
            <consortium name="The Broad Institute Genomics Platform"/>
            <consortium name="The Broad Institute Genome Sequencing Center for Infectious Disease"/>
            <person name="Wu L."/>
            <person name="Ma J."/>
        </authorList>
    </citation>
    <scope>NUCLEOTIDE SEQUENCE [LARGE SCALE GENOMIC DNA]</scope>
    <source>
        <strain evidence="4">JCM 18325</strain>
    </source>
</reference>
<accession>A0ABP9BRQ6</accession>
<keyword evidence="4" id="KW-1185">Reference proteome</keyword>
<evidence type="ECO:0000313" key="4">
    <source>
        <dbReference type="Proteomes" id="UP001501433"/>
    </source>
</evidence>
<feature type="domain" description="Xylose isomerase-like TIM barrel" evidence="2">
    <location>
        <begin position="64"/>
        <end position="298"/>
    </location>
</feature>
<sequence length="307" mass="34828">MQRRSFIKKGTAASIMGLGMSVQALSLIKKPKSLNPYSFKLNYAPHLGMFKNHAGDDPINQLNFMADQGFRAFEDNNMKNRSIKTQEEIAKTIHDRGMKMGVFVAHTIYWKEPTLTTGKIDIREAFLKEIEESVEVAKRINAKWMTVVPGFVDLSLNMDFQTQNVIETLKQASAILEPHELTMVLEPLNFHNHPGLFLSRSPQAFQICKAVNSPSCKILFDIYHQQIQEGNLIPNIDSCWDEIAYFQIGDNPGRKEPTTGEINYNNIFKFIHSRGYKGLLGMEHGNSINGIKGELNVIEAYKISDNF</sequence>
<dbReference type="PIRSF" id="PIRSF006241">
    <property type="entry name" value="HyI"/>
    <property type="match status" value="1"/>
</dbReference>
<proteinExistence type="predicted"/>
<dbReference type="RefSeq" id="WP_345274985.1">
    <property type="nucleotide sequence ID" value="NZ_BAABJW010000001.1"/>
</dbReference>
<comment type="caution">
    <text evidence="3">The sequence shown here is derived from an EMBL/GenBank/DDBJ whole genome shotgun (WGS) entry which is preliminary data.</text>
</comment>
<dbReference type="InterPro" id="IPR026040">
    <property type="entry name" value="HyI-like"/>
</dbReference>
<dbReference type="InterPro" id="IPR013022">
    <property type="entry name" value="Xyl_isomerase-like_TIM-brl"/>
</dbReference>
<name>A0ABP9BRQ6_9FLAO</name>